<reference evidence="3 4" key="1">
    <citation type="submission" date="2019-07" db="EMBL/GenBank/DDBJ databases">
        <title>Genome sequencing of lignin-degrading bacterial isolates.</title>
        <authorList>
            <person name="Gladden J."/>
        </authorList>
    </citation>
    <scope>NUCLEOTIDE SEQUENCE [LARGE SCALE GENOMIC DNA]</scope>
    <source>
        <strain evidence="3 4">J11</strain>
    </source>
</reference>
<evidence type="ECO:0000256" key="1">
    <source>
        <dbReference type="SAM" id="MobiDB-lite"/>
    </source>
</evidence>
<feature type="compositionally biased region" description="Low complexity" evidence="1">
    <location>
        <begin position="479"/>
        <end position="493"/>
    </location>
</feature>
<feature type="compositionally biased region" description="Acidic residues" evidence="1">
    <location>
        <begin position="421"/>
        <end position="432"/>
    </location>
</feature>
<feature type="transmembrane region" description="Helical" evidence="2">
    <location>
        <begin position="178"/>
        <end position="200"/>
    </location>
</feature>
<proteinExistence type="predicted"/>
<name>A0A562B5Q5_9BURK</name>
<feature type="region of interest" description="Disordered" evidence="1">
    <location>
        <begin position="459"/>
        <end position="497"/>
    </location>
</feature>
<keyword evidence="2" id="KW-0472">Membrane</keyword>
<feature type="region of interest" description="Disordered" evidence="1">
    <location>
        <begin position="19"/>
        <end position="49"/>
    </location>
</feature>
<feature type="compositionally biased region" description="Acidic residues" evidence="1">
    <location>
        <begin position="349"/>
        <end position="359"/>
    </location>
</feature>
<organism evidence="3 4">
    <name type="scientific">Cupriavidus gilardii J11</name>
    <dbReference type="NCBI Taxonomy" id="936133"/>
    <lineage>
        <taxon>Bacteria</taxon>
        <taxon>Pseudomonadati</taxon>
        <taxon>Pseudomonadota</taxon>
        <taxon>Betaproteobacteria</taxon>
        <taxon>Burkholderiales</taxon>
        <taxon>Burkholderiaceae</taxon>
        <taxon>Cupriavidus</taxon>
    </lineage>
</organism>
<evidence type="ECO:0000313" key="3">
    <source>
        <dbReference type="EMBL" id="TWG80220.1"/>
    </source>
</evidence>
<evidence type="ECO:0000313" key="4">
    <source>
        <dbReference type="Proteomes" id="UP000318141"/>
    </source>
</evidence>
<feature type="region of interest" description="Disordered" evidence="1">
    <location>
        <begin position="333"/>
        <end position="387"/>
    </location>
</feature>
<sequence length="706" mass="75153">MPSIPSDVTPSVFSTLFLGPDQAGDTTSKQKVDSSQTRRAAAGVSSKSGDAATDQHCVAVEAGNRSRFGVAVRARWGGYLAQLNRTIEALRVPAEHKATLKGRVAECKASFDKIEADVRAVLEAEGHGAAEVASLPDPAKVMAAAMKLAQSCHTAIGQVNELDKELKQHVHKRDVRKIVAFAVGALIAVAAGAALAVALWPVVIPALTVSGIAMLAMGSSTVAAGAVGGAIGAAYCAWDLTANPEAFRHLPQRQPELSGLLTAIGEAAERWLESGDFSQEDFNWAAFATDCGGEDEARRLAIAIQHSGLPDTVKTFIGTAWQPSGEITREREAAVGADRSCPDALSPDELADMYGEDFPADGPDSSSRRSLIPGDGGPVSDVEIDDEPELYTREEIIELYWRRLGFSDRNPPAPEGVGIEASDDDEADDDSMSDNVLRREASVSSIASDTSYTTIFAVDDDEPVDNGDPIASIDPNADAAGPAEATAATAEPGQTPDVQAALNSSERWAERATRTARRYLQHLSPGLTATFPVHISDPEVKLDIMARTLAAFSLLEAARADVAAVDAAHRTRPGGIPREECLSRLALILKMEKTPHLNADVAGLGVLDDPDSYIGLSSLPELEAWAARLTWHRMASEASSLLDELDRACSHAFKHSFRGKLPGNADLEFRKEVVARRTEIQRELQRAAEEQNSPKPSSAPMLLSLV</sequence>
<protein>
    <submittedName>
        <fullName evidence="3">Uncharacterized protein</fullName>
    </submittedName>
</protein>
<accession>A0A562B5Q5</accession>
<dbReference type="EMBL" id="VLJN01000050">
    <property type="protein sequence ID" value="TWG80220.1"/>
    <property type="molecule type" value="Genomic_DNA"/>
</dbReference>
<feature type="region of interest" description="Disordered" evidence="1">
    <location>
        <begin position="407"/>
        <end position="433"/>
    </location>
</feature>
<keyword evidence="2" id="KW-0812">Transmembrane</keyword>
<feature type="compositionally biased region" description="Polar residues" evidence="1">
    <location>
        <begin position="24"/>
        <end position="38"/>
    </location>
</feature>
<dbReference type="AlphaFoldDB" id="A0A562B5Q5"/>
<evidence type="ECO:0000256" key="2">
    <source>
        <dbReference type="SAM" id="Phobius"/>
    </source>
</evidence>
<feature type="region of interest" description="Disordered" evidence="1">
    <location>
        <begin position="684"/>
        <end position="706"/>
    </location>
</feature>
<keyword evidence="2" id="KW-1133">Transmembrane helix</keyword>
<keyword evidence="4" id="KW-1185">Reference proteome</keyword>
<comment type="caution">
    <text evidence="3">The sequence shown here is derived from an EMBL/GenBank/DDBJ whole genome shotgun (WGS) entry which is preliminary data.</text>
</comment>
<dbReference type="Proteomes" id="UP000318141">
    <property type="component" value="Unassembled WGS sequence"/>
</dbReference>
<gene>
    <name evidence="3" type="ORF">L602_005400000080</name>
</gene>